<reference evidence="2 3" key="1">
    <citation type="journal article" date="2023" name="Int. J. Syst. Evol. Microbiol.">
        <title>Physiological and genomic analyses of cobalamin (vitamin B12)-auxotrophy of Lysobacter auxotrophicus sp. nov., a methionine-auxotrophic chitinolytic bacterium isolated from chitin-treated soil.</title>
        <authorList>
            <person name="Saito A."/>
            <person name="Dohra H."/>
            <person name="Hamada M."/>
            <person name="Moriuchi R."/>
            <person name="Kotsuchibashi Y."/>
            <person name="Mori K."/>
        </authorList>
    </citation>
    <scope>NUCLEOTIDE SEQUENCE [LARGE SCALE GENOMIC DNA]</scope>
    <source>
        <strain evidence="2 3">5-21a</strain>
    </source>
</reference>
<accession>A0ABN6UNA3</accession>
<evidence type="ECO:0000256" key="1">
    <source>
        <dbReference type="SAM" id="SignalP"/>
    </source>
</evidence>
<evidence type="ECO:0000313" key="3">
    <source>
        <dbReference type="Proteomes" id="UP001317822"/>
    </source>
</evidence>
<evidence type="ECO:0000313" key="2">
    <source>
        <dbReference type="EMBL" id="BDU17882.1"/>
    </source>
</evidence>
<protein>
    <submittedName>
        <fullName evidence="2">Phosphate ABC transporter substrate-binding protein</fullName>
    </submittedName>
</protein>
<dbReference type="SUPFAM" id="SSF53850">
    <property type="entry name" value="Periplasmic binding protein-like II"/>
    <property type="match status" value="1"/>
</dbReference>
<feature type="chain" id="PRO_5045665451" evidence="1">
    <location>
        <begin position="25"/>
        <end position="141"/>
    </location>
</feature>
<keyword evidence="1" id="KW-0732">Signal</keyword>
<keyword evidence="3" id="KW-1185">Reference proteome</keyword>
<dbReference type="Proteomes" id="UP001317822">
    <property type="component" value="Chromosome"/>
</dbReference>
<proteinExistence type="predicted"/>
<sequence length="141" mass="14468">MTIRNLVIAVAGLVLAGAATLAQAGVVVVVSAKSEVKSLTQAQVSQLFLNKAVAFPGGGAATPVDLPEGPARAEFYTKVTGKDAAQLKAYWAQLTFTGKAQRPKQLGSGADVRKFVAGSPSAIGYLDAADVDDSVRVVLKP</sequence>
<name>A0ABN6UNA3_9GAMM</name>
<dbReference type="RefSeq" id="WP_281779776.1">
    <property type="nucleotide sequence ID" value="NZ_AP027041.1"/>
</dbReference>
<dbReference type="Gene3D" id="3.40.190.10">
    <property type="entry name" value="Periplasmic binding protein-like II"/>
    <property type="match status" value="1"/>
</dbReference>
<dbReference type="EMBL" id="AP027041">
    <property type="protein sequence ID" value="BDU17882.1"/>
    <property type="molecule type" value="Genomic_DNA"/>
</dbReference>
<feature type="signal peptide" evidence="1">
    <location>
        <begin position="1"/>
        <end position="24"/>
    </location>
</feature>
<organism evidence="2 3">
    <name type="scientific">Lysobacter auxotrophicus</name>
    <dbReference type="NCBI Taxonomy" id="2992573"/>
    <lineage>
        <taxon>Bacteria</taxon>
        <taxon>Pseudomonadati</taxon>
        <taxon>Pseudomonadota</taxon>
        <taxon>Gammaproteobacteria</taxon>
        <taxon>Lysobacterales</taxon>
        <taxon>Lysobacteraceae</taxon>
        <taxon>Lysobacter</taxon>
    </lineage>
</organism>
<gene>
    <name evidence="2" type="ORF">LA521A_30830</name>
</gene>